<dbReference type="PROSITE" id="PS50088">
    <property type="entry name" value="ANK_REPEAT"/>
    <property type="match status" value="2"/>
</dbReference>
<dbReference type="Proteomes" id="UP001208570">
    <property type="component" value="Unassembled WGS sequence"/>
</dbReference>
<dbReference type="PANTHER" id="PTHR46427:SF1">
    <property type="entry name" value="ANKYRIN REPEAT AND LEM DOMAIN-CONTAINING PROTEIN 1"/>
    <property type="match status" value="1"/>
</dbReference>
<comment type="caution">
    <text evidence="2">The sequence shown here is derived from an EMBL/GenBank/DDBJ whole genome shotgun (WGS) entry which is preliminary data.</text>
</comment>
<evidence type="ECO:0000313" key="3">
    <source>
        <dbReference type="Proteomes" id="UP001208570"/>
    </source>
</evidence>
<dbReference type="Pfam" id="PF12796">
    <property type="entry name" value="Ank_2"/>
    <property type="match status" value="1"/>
</dbReference>
<gene>
    <name evidence="2" type="ORF">LSH36_279g01021</name>
</gene>
<dbReference type="SMART" id="SM00248">
    <property type="entry name" value="ANK"/>
    <property type="match status" value="2"/>
</dbReference>
<feature type="non-terminal residue" evidence="2">
    <location>
        <position position="1"/>
    </location>
</feature>
<dbReference type="GO" id="GO:0005654">
    <property type="term" value="C:nucleoplasm"/>
    <property type="evidence" value="ECO:0007669"/>
    <property type="project" value="TreeGrafter"/>
</dbReference>
<keyword evidence="3" id="KW-1185">Reference proteome</keyword>
<keyword evidence="1" id="KW-0040">ANK repeat</keyword>
<dbReference type="InterPro" id="IPR036770">
    <property type="entry name" value="Ankyrin_rpt-contain_sf"/>
</dbReference>
<dbReference type="PANTHER" id="PTHR46427">
    <property type="entry name" value="ANKYRIN REPEAT AND LEM DOMAIN-CONTAINING PROTEIN 1"/>
    <property type="match status" value="1"/>
</dbReference>
<name>A0AAD9JK97_9ANNE</name>
<dbReference type="GO" id="GO:0005737">
    <property type="term" value="C:cytoplasm"/>
    <property type="evidence" value="ECO:0007669"/>
    <property type="project" value="TreeGrafter"/>
</dbReference>
<dbReference type="AlphaFoldDB" id="A0AAD9JK97"/>
<reference evidence="2" key="1">
    <citation type="journal article" date="2023" name="Mol. Biol. Evol.">
        <title>Third-Generation Sequencing Reveals the Adaptive Role of the Epigenome in Three Deep-Sea Polychaetes.</title>
        <authorList>
            <person name="Perez M."/>
            <person name="Aroh O."/>
            <person name="Sun Y."/>
            <person name="Lan Y."/>
            <person name="Juniper S.K."/>
            <person name="Young C.R."/>
            <person name="Angers B."/>
            <person name="Qian P.Y."/>
        </authorList>
    </citation>
    <scope>NUCLEOTIDE SEQUENCE</scope>
    <source>
        <strain evidence="2">P08H-3</strain>
    </source>
</reference>
<dbReference type="PROSITE" id="PS50297">
    <property type="entry name" value="ANK_REP_REGION"/>
    <property type="match status" value="2"/>
</dbReference>
<sequence length="207" mass="22753">YARELLNIGADPNFTLEEGATPFHVAVSIEDESLSEQFTHLLLQFGANPNSRSTEGSTPLHAAAAFGRANNVQLLLESGGDPDLLDQDGMTVADNIKASDSEMCKIYMILYRQKQAVNCDDSVPKSNVSYKKDISGDDDTLVSVASFSNSSSQRSLDNSTLNYTKQQIQMIQDFYNPLIHQIDVTSPDHPLLVPKMSDDTIAHRSNQ</sequence>
<dbReference type="GO" id="GO:0000724">
    <property type="term" value="P:double-strand break repair via homologous recombination"/>
    <property type="evidence" value="ECO:0007669"/>
    <property type="project" value="TreeGrafter"/>
</dbReference>
<feature type="non-terminal residue" evidence="2">
    <location>
        <position position="207"/>
    </location>
</feature>
<dbReference type="GO" id="GO:0000712">
    <property type="term" value="P:resolution of meiotic recombination intermediates"/>
    <property type="evidence" value="ECO:0007669"/>
    <property type="project" value="TreeGrafter"/>
</dbReference>
<feature type="repeat" description="ANK" evidence="1">
    <location>
        <begin position="55"/>
        <end position="87"/>
    </location>
</feature>
<dbReference type="GO" id="GO:0004520">
    <property type="term" value="F:DNA endonuclease activity"/>
    <property type="evidence" value="ECO:0007669"/>
    <property type="project" value="TreeGrafter"/>
</dbReference>
<proteinExistence type="predicted"/>
<dbReference type="Gene3D" id="1.25.40.20">
    <property type="entry name" value="Ankyrin repeat-containing domain"/>
    <property type="match status" value="1"/>
</dbReference>
<dbReference type="InterPro" id="IPR002110">
    <property type="entry name" value="Ankyrin_rpt"/>
</dbReference>
<dbReference type="SUPFAM" id="SSF48403">
    <property type="entry name" value="Ankyrin repeat"/>
    <property type="match status" value="1"/>
</dbReference>
<organism evidence="2 3">
    <name type="scientific">Paralvinella palmiformis</name>
    <dbReference type="NCBI Taxonomy" id="53620"/>
    <lineage>
        <taxon>Eukaryota</taxon>
        <taxon>Metazoa</taxon>
        <taxon>Spiralia</taxon>
        <taxon>Lophotrochozoa</taxon>
        <taxon>Annelida</taxon>
        <taxon>Polychaeta</taxon>
        <taxon>Sedentaria</taxon>
        <taxon>Canalipalpata</taxon>
        <taxon>Terebellida</taxon>
        <taxon>Terebelliformia</taxon>
        <taxon>Alvinellidae</taxon>
        <taxon>Paralvinella</taxon>
    </lineage>
</organism>
<evidence type="ECO:0000313" key="2">
    <source>
        <dbReference type="EMBL" id="KAK2154003.1"/>
    </source>
</evidence>
<evidence type="ECO:0000256" key="1">
    <source>
        <dbReference type="PROSITE-ProRule" id="PRU00023"/>
    </source>
</evidence>
<feature type="repeat" description="ANK" evidence="1">
    <location>
        <begin position="18"/>
        <end position="54"/>
    </location>
</feature>
<protein>
    <submittedName>
        <fullName evidence="2">Uncharacterized protein</fullName>
    </submittedName>
</protein>
<accession>A0AAD9JK97</accession>
<dbReference type="EMBL" id="JAODUP010000279">
    <property type="protein sequence ID" value="KAK2154003.1"/>
    <property type="molecule type" value="Genomic_DNA"/>
</dbReference>
<dbReference type="InterPro" id="IPR034998">
    <property type="entry name" value="ANKLE1"/>
</dbReference>